<organism evidence="1 2">
    <name type="scientific">Phytophthora nicotianae P1569</name>
    <dbReference type="NCBI Taxonomy" id="1317065"/>
    <lineage>
        <taxon>Eukaryota</taxon>
        <taxon>Sar</taxon>
        <taxon>Stramenopiles</taxon>
        <taxon>Oomycota</taxon>
        <taxon>Peronosporomycetes</taxon>
        <taxon>Peronosporales</taxon>
        <taxon>Peronosporaceae</taxon>
        <taxon>Phytophthora</taxon>
    </lineage>
</organism>
<sequence length="141" mass="15902">MSCAFFLFGPRYMCNRLVHTSDSTDSTHAYMTELGGDSSRQRKKTVATAIAHGHHFRREDTMDTDSLMTRATRAREFLLWKLPDGALEAHGGLDGLGGLVCQLETDKRYWTGGRAVDELDDRSGRLKTAIEVCFWQEPTDE</sequence>
<protein>
    <submittedName>
        <fullName evidence="1">Uncharacterized protein</fullName>
    </submittedName>
</protein>
<evidence type="ECO:0000313" key="2">
    <source>
        <dbReference type="Proteomes" id="UP000018721"/>
    </source>
</evidence>
<accession>V9FN39</accession>
<dbReference type="AlphaFoldDB" id="V9FN39"/>
<dbReference type="EMBL" id="ANIZ01000798">
    <property type="protein sequence ID" value="ETI52486.1"/>
    <property type="molecule type" value="Genomic_DNA"/>
</dbReference>
<dbReference type="Proteomes" id="UP000018721">
    <property type="component" value="Unassembled WGS sequence"/>
</dbReference>
<gene>
    <name evidence="1" type="ORF">F443_04385</name>
</gene>
<reference evidence="1 2" key="1">
    <citation type="submission" date="2013-11" db="EMBL/GenBank/DDBJ databases">
        <title>The Genome Sequence of Phytophthora parasitica P1569.</title>
        <authorList>
            <consortium name="The Broad Institute Genomics Platform"/>
            <person name="Russ C."/>
            <person name="Tyler B."/>
            <person name="Panabieres F."/>
            <person name="Shan W."/>
            <person name="Tripathy S."/>
            <person name="Grunwald N."/>
            <person name="Machado M."/>
            <person name="Johnson C.S."/>
            <person name="Arredondo F."/>
            <person name="Hong C."/>
            <person name="Coffey M."/>
            <person name="Young S.K."/>
            <person name="Zeng Q."/>
            <person name="Gargeya S."/>
            <person name="Fitzgerald M."/>
            <person name="Abouelleil A."/>
            <person name="Alvarado L."/>
            <person name="Chapman S.B."/>
            <person name="Gainer-Dewar J."/>
            <person name="Goldberg J."/>
            <person name="Griggs A."/>
            <person name="Gujja S."/>
            <person name="Hansen M."/>
            <person name="Howarth C."/>
            <person name="Imamovic A."/>
            <person name="Ireland A."/>
            <person name="Larimer J."/>
            <person name="McCowan C."/>
            <person name="Murphy C."/>
            <person name="Pearson M."/>
            <person name="Poon T.W."/>
            <person name="Priest M."/>
            <person name="Roberts A."/>
            <person name="Saif S."/>
            <person name="Shea T."/>
            <person name="Sykes S."/>
            <person name="Wortman J."/>
            <person name="Nusbaum C."/>
            <person name="Birren B."/>
        </authorList>
    </citation>
    <scope>NUCLEOTIDE SEQUENCE [LARGE SCALE GENOMIC DNA]</scope>
    <source>
        <strain evidence="1 2">P1569</strain>
    </source>
</reference>
<evidence type="ECO:0000313" key="1">
    <source>
        <dbReference type="EMBL" id="ETI52486.1"/>
    </source>
</evidence>
<comment type="caution">
    <text evidence="1">The sequence shown here is derived from an EMBL/GenBank/DDBJ whole genome shotgun (WGS) entry which is preliminary data.</text>
</comment>
<proteinExistence type="predicted"/>
<keyword evidence="2" id="KW-1185">Reference proteome</keyword>
<name>V9FN39_PHYNI</name>
<dbReference type="HOGENOM" id="CLU_1829180_0_0_1"/>